<dbReference type="eggNOG" id="ENOG502S4BV">
    <property type="taxonomic scope" value="Eukaryota"/>
</dbReference>
<dbReference type="InterPro" id="IPR048469">
    <property type="entry name" value="YchJ-like_M"/>
</dbReference>
<feature type="domain" description="YchJ-like middle NTF2-like" evidence="2">
    <location>
        <begin position="128"/>
        <end position="230"/>
    </location>
</feature>
<protein>
    <recommendedName>
        <fullName evidence="2">YchJ-like middle NTF2-like domain-containing protein</fullName>
    </recommendedName>
</protein>
<dbReference type="EMBL" id="AP006500">
    <property type="protein sequence ID" value="BAM82522.1"/>
    <property type="molecule type" value="Genomic_DNA"/>
</dbReference>
<evidence type="ECO:0000313" key="3">
    <source>
        <dbReference type="EMBL" id="BAM82522.1"/>
    </source>
</evidence>
<dbReference type="PANTHER" id="PTHR33747">
    <property type="entry name" value="UPF0225 PROTEIN SCO1677"/>
    <property type="match status" value="1"/>
</dbReference>
<proteinExistence type="predicted"/>
<sequence length="240" mass="26933">MFCGLAGFSGKYGRSPCRGLRTSALAVRQSLLAAAGRHSRHRGRSSVPKLTCRGGNVDEPRDQDNDLSGSILPRGALFGGFLSYGVGKKRTRSDRVPQNPEIPCACGSGRTYRNCCMPFHTNSKAPAEAEELLRARYSAFAYRLPGFIMRTTSKTNPDYTDDWNRWEADILEFCDLYRFPGMEVLDEKTASPDVSFIQFRANLIYEGALGFFIERSRFVKERGKWMYASGKLVEAEMPPR</sequence>
<dbReference type="InterPro" id="IPR032710">
    <property type="entry name" value="NTF2-like_dom_sf"/>
</dbReference>
<reference evidence="3 4" key="1">
    <citation type="journal article" date="2004" name="Nature">
        <title>Genome sequence of the ultrasmall unicellular red alga Cyanidioschyzon merolae 10D.</title>
        <authorList>
            <person name="Matsuzaki M."/>
            <person name="Misumi O."/>
            <person name="Shin-i T."/>
            <person name="Maruyama S."/>
            <person name="Takahara M."/>
            <person name="Miyagishima S."/>
            <person name="Mori T."/>
            <person name="Nishida K."/>
            <person name="Yagisawa F."/>
            <person name="Nishida K."/>
            <person name="Yoshida Y."/>
            <person name="Nishimura Y."/>
            <person name="Nakao S."/>
            <person name="Kobayashi T."/>
            <person name="Momoyama Y."/>
            <person name="Higashiyama T."/>
            <person name="Minoda A."/>
            <person name="Sano M."/>
            <person name="Nomoto H."/>
            <person name="Oishi K."/>
            <person name="Hayashi H."/>
            <person name="Ohta F."/>
            <person name="Nishizaka S."/>
            <person name="Haga S."/>
            <person name="Miura S."/>
            <person name="Morishita T."/>
            <person name="Kabeya Y."/>
            <person name="Terasawa K."/>
            <person name="Suzuki Y."/>
            <person name="Ishii Y."/>
            <person name="Asakawa S."/>
            <person name="Takano H."/>
            <person name="Ohta N."/>
            <person name="Kuroiwa H."/>
            <person name="Tanaka K."/>
            <person name="Shimizu N."/>
            <person name="Sugano S."/>
            <person name="Sato N."/>
            <person name="Nozaki H."/>
            <person name="Ogasawara N."/>
            <person name="Kohara Y."/>
            <person name="Kuroiwa T."/>
        </authorList>
    </citation>
    <scope>NUCLEOTIDE SEQUENCE [LARGE SCALE GENOMIC DNA]</scope>
    <source>
        <strain evidence="3 4">10D</strain>
    </source>
</reference>
<dbReference type="KEGG" id="cme:CYME_CMR312C"/>
<dbReference type="Pfam" id="PF17775">
    <property type="entry name" value="YchJ_M-like"/>
    <property type="match status" value="1"/>
</dbReference>
<dbReference type="Pfam" id="PF02810">
    <property type="entry name" value="SEC-C"/>
    <property type="match status" value="1"/>
</dbReference>
<dbReference type="Proteomes" id="UP000007014">
    <property type="component" value="Chromosome 18"/>
</dbReference>
<reference evidence="3 4" key="2">
    <citation type="journal article" date="2007" name="BMC Biol.">
        <title>A 100%-complete sequence reveals unusually simple genomic features in the hot-spring red alga Cyanidioschyzon merolae.</title>
        <authorList>
            <person name="Nozaki H."/>
            <person name="Takano H."/>
            <person name="Misumi O."/>
            <person name="Terasawa K."/>
            <person name="Matsuzaki M."/>
            <person name="Maruyama S."/>
            <person name="Nishida K."/>
            <person name="Yagisawa F."/>
            <person name="Yoshida Y."/>
            <person name="Fujiwara T."/>
            <person name="Takio S."/>
            <person name="Tamura K."/>
            <person name="Chung S.J."/>
            <person name="Nakamura S."/>
            <person name="Kuroiwa H."/>
            <person name="Tanaka K."/>
            <person name="Sato N."/>
            <person name="Kuroiwa T."/>
        </authorList>
    </citation>
    <scope>NUCLEOTIDE SEQUENCE [LARGE SCALE GENOMIC DNA]</scope>
    <source>
        <strain evidence="3 4">10D</strain>
    </source>
</reference>
<evidence type="ECO:0000313" key="4">
    <source>
        <dbReference type="Proteomes" id="UP000007014"/>
    </source>
</evidence>
<name>M1VH01_CYAM1</name>
<evidence type="ECO:0000256" key="1">
    <source>
        <dbReference type="SAM" id="MobiDB-lite"/>
    </source>
</evidence>
<feature type="region of interest" description="Disordered" evidence="1">
    <location>
        <begin position="35"/>
        <end position="68"/>
    </location>
</feature>
<dbReference type="AlphaFoldDB" id="M1VH01"/>
<dbReference type="OrthoDB" id="539593at2759"/>
<evidence type="ECO:0000259" key="2">
    <source>
        <dbReference type="Pfam" id="PF17775"/>
    </source>
</evidence>
<gene>
    <name evidence="3" type="ORF">CYME_CMR312C</name>
</gene>
<dbReference type="GeneID" id="16996916"/>
<dbReference type="InterPro" id="IPR004027">
    <property type="entry name" value="SEC_C_motif"/>
</dbReference>
<keyword evidence="4" id="KW-1185">Reference proteome</keyword>
<dbReference type="PANTHER" id="PTHR33747:SF1">
    <property type="entry name" value="ADENYLATE CYCLASE-ASSOCIATED CAP C-TERMINAL DOMAIN-CONTAINING PROTEIN"/>
    <property type="match status" value="1"/>
</dbReference>
<dbReference type="SUPFAM" id="SSF54427">
    <property type="entry name" value="NTF2-like"/>
    <property type="match status" value="1"/>
</dbReference>
<dbReference type="Gene3D" id="3.10.450.50">
    <property type="match status" value="1"/>
</dbReference>
<accession>M1VH01</accession>
<dbReference type="RefSeq" id="XP_005538558.1">
    <property type="nucleotide sequence ID" value="XM_005538501.1"/>
</dbReference>
<organism evidence="3 4">
    <name type="scientific">Cyanidioschyzon merolae (strain NIES-3377 / 10D)</name>
    <name type="common">Unicellular red alga</name>
    <dbReference type="NCBI Taxonomy" id="280699"/>
    <lineage>
        <taxon>Eukaryota</taxon>
        <taxon>Rhodophyta</taxon>
        <taxon>Bangiophyceae</taxon>
        <taxon>Cyanidiales</taxon>
        <taxon>Cyanidiaceae</taxon>
        <taxon>Cyanidioschyzon</taxon>
    </lineage>
</organism>